<dbReference type="AlphaFoldDB" id="A0A2Z2NZ29"/>
<dbReference type="Proteomes" id="UP000250079">
    <property type="component" value="Chromosome"/>
</dbReference>
<evidence type="ECO:0000313" key="1">
    <source>
        <dbReference type="EMBL" id="ASJ75685.1"/>
    </source>
</evidence>
<gene>
    <name evidence="1" type="ORF">IMCC3135_28165</name>
</gene>
<sequence length="66" mass="7207">MQRPTCSLEHLIDQIDITESEREAVKAQVRLAESTVDALAAVASGISKLLKPLIHWKAGKANLANR</sequence>
<name>A0A2Z2NZ29_9GAMM</name>
<proteinExistence type="predicted"/>
<evidence type="ECO:0000313" key="2">
    <source>
        <dbReference type="Proteomes" id="UP000250079"/>
    </source>
</evidence>
<dbReference type="EMBL" id="CP018632">
    <property type="protein sequence ID" value="ASJ75685.1"/>
    <property type="molecule type" value="Genomic_DNA"/>
</dbReference>
<keyword evidence="2" id="KW-1185">Reference proteome</keyword>
<dbReference type="KEGG" id="gai:IMCC3135_28165"/>
<protein>
    <submittedName>
        <fullName evidence="1">Uncharacterized protein</fullName>
    </submittedName>
</protein>
<reference evidence="1 2" key="1">
    <citation type="submission" date="2016-12" db="EMBL/GenBank/DDBJ databases">
        <authorList>
            <person name="Song W.-J."/>
            <person name="Kurnit D.M."/>
        </authorList>
    </citation>
    <scope>NUCLEOTIDE SEQUENCE [LARGE SCALE GENOMIC DNA]</scope>
    <source>
        <strain evidence="1 2">IMCC3135</strain>
    </source>
</reference>
<organism evidence="1 2">
    <name type="scientific">Granulosicoccus antarcticus IMCC3135</name>
    <dbReference type="NCBI Taxonomy" id="1192854"/>
    <lineage>
        <taxon>Bacteria</taxon>
        <taxon>Pseudomonadati</taxon>
        <taxon>Pseudomonadota</taxon>
        <taxon>Gammaproteobacteria</taxon>
        <taxon>Chromatiales</taxon>
        <taxon>Granulosicoccaceae</taxon>
        <taxon>Granulosicoccus</taxon>
    </lineage>
</organism>
<accession>A0A2Z2NZ29</accession>